<proteinExistence type="predicted"/>
<dbReference type="PANTHER" id="PTHR23423">
    <property type="entry name" value="ORGANIC SOLUTE TRANSPORTER-RELATED"/>
    <property type="match status" value="1"/>
</dbReference>
<dbReference type="AlphaFoldDB" id="A0A5J9T9B1"/>
<keyword evidence="2" id="KW-0812">Transmembrane</keyword>
<gene>
    <name evidence="5" type="ORF">EJB05_40898</name>
</gene>
<dbReference type="GO" id="GO:0016020">
    <property type="term" value="C:membrane"/>
    <property type="evidence" value="ECO:0007669"/>
    <property type="project" value="UniProtKB-SubCell"/>
</dbReference>
<evidence type="ECO:0000256" key="4">
    <source>
        <dbReference type="ARBA" id="ARBA00023136"/>
    </source>
</evidence>
<keyword evidence="3" id="KW-1133">Transmembrane helix</keyword>
<evidence type="ECO:0000256" key="3">
    <source>
        <dbReference type="ARBA" id="ARBA00022989"/>
    </source>
</evidence>
<comment type="caution">
    <text evidence="5">The sequence shown here is derived from an EMBL/GenBank/DDBJ whole genome shotgun (WGS) entry which is preliminary data.</text>
</comment>
<evidence type="ECO:0000256" key="2">
    <source>
        <dbReference type="ARBA" id="ARBA00022692"/>
    </source>
</evidence>
<reference evidence="5 6" key="1">
    <citation type="journal article" date="2019" name="Sci. Rep.">
        <title>A high-quality genome of Eragrostis curvula grass provides insights into Poaceae evolution and supports new strategies to enhance forage quality.</title>
        <authorList>
            <person name="Carballo J."/>
            <person name="Santos B.A.C.M."/>
            <person name="Zappacosta D."/>
            <person name="Garbus I."/>
            <person name="Selva J.P."/>
            <person name="Gallo C.A."/>
            <person name="Diaz A."/>
            <person name="Albertini E."/>
            <person name="Caccamo M."/>
            <person name="Echenique V."/>
        </authorList>
    </citation>
    <scope>NUCLEOTIDE SEQUENCE [LARGE SCALE GENOMIC DNA]</scope>
    <source>
        <strain evidence="6">cv. Victoria</strain>
        <tissue evidence="5">Leaf</tissue>
    </source>
</reference>
<comment type="subcellular location">
    <subcellularLocation>
        <location evidence="1">Membrane</location>
        <topology evidence="1">Multi-pass membrane protein</topology>
    </subcellularLocation>
</comment>
<dbReference type="Pfam" id="PF03619">
    <property type="entry name" value="Solute_trans_a"/>
    <property type="match status" value="1"/>
</dbReference>
<evidence type="ECO:0000313" key="5">
    <source>
        <dbReference type="EMBL" id="TVU07538.1"/>
    </source>
</evidence>
<dbReference type="Proteomes" id="UP000324897">
    <property type="component" value="Chromosome 3"/>
</dbReference>
<keyword evidence="4" id="KW-0472">Membrane</keyword>
<evidence type="ECO:0000256" key="1">
    <source>
        <dbReference type="ARBA" id="ARBA00004141"/>
    </source>
</evidence>
<accession>A0A5J9T9B1</accession>
<dbReference type="Gramene" id="TVU07538">
    <property type="protein sequence ID" value="TVU07538"/>
    <property type="gene ID" value="EJB05_40898"/>
</dbReference>
<organism evidence="5 6">
    <name type="scientific">Eragrostis curvula</name>
    <name type="common">weeping love grass</name>
    <dbReference type="NCBI Taxonomy" id="38414"/>
    <lineage>
        <taxon>Eukaryota</taxon>
        <taxon>Viridiplantae</taxon>
        <taxon>Streptophyta</taxon>
        <taxon>Embryophyta</taxon>
        <taxon>Tracheophyta</taxon>
        <taxon>Spermatophyta</taxon>
        <taxon>Magnoliopsida</taxon>
        <taxon>Liliopsida</taxon>
        <taxon>Poales</taxon>
        <taxon>Poaceae</taxon>
        <taxon>PACMAD clade</taxon>
        <taxon>Chloridoideae</taxon>
        <taxon>Eragrostideae</taxon>
        <taxon>Eragrostidinae</taxon>
        <taxon>Eragrostis</taxon>
    </lineage>
</organism>
<protein>
    <submittedName>
        <fullName evidence="5">Uncharacterized protein</fullName>
    </submittedName>
</protein>
<name>A0A5J9T9B1_9POAL</name>
<keyword evidence="6" id="KW-1185">Reference proteome</keyword>
<feature type="non-terminal residue" evidence="5">
    <location>
        <position position="1"/>
    </location>
</feature>
<dbReference type="OrthoDB" id="5348404at2759"/>
<dbReference type="InterPro" id="IPR005178">
    <property type="entry name" value="Ostalpha/TMEM184C"/>
</dbReference>
<evidence type="ECO:0000313" key="6">
    <source>
        <dbReference type="Proteomes" id="UP000324897"/>
    </source>
</evidence>
<sequence>MRDGYEAFAMYCFGQYLVACLGGEDRTIKFLKKEGGSGSDAPLLGLASEQRYVNHPFPMNYLLNPWPLGEWFYLIIKFGLVQYMIIKSVCAILAVILESFGVYCEGEFKWNCGEIQ</sequence>
<dbReference type="EMBL" id="RWGY01000039">
    <property type="protein sequence ID" value="TVU07538.1"/>
    <property type="molecule type" value="Genomic_DNA"/>
</dbReference>